<dbReference type="AlphaFoldDB" id="A0A0C3FUA0"/>
<gene>
    <name evidence="1" type="ORF">PILCRDRAFT_7880</name>
</gene>
<organism evidence="1 2">
    <name type="scientific">Piloderma croceum (strain F 1598)</name>
    <dbReference type="NCBI Taxonomy" id="765440"/>
    <lineage>
        <taxon>Eukaryota</taxon>
        <taxon>Fungi</taxon>
        <taxon>Dikarya</taxon>
        <taxon>Basidiomycota</taxon>
        <taxon>Agaricomycotina</taxon>
        <taxon>Agaricomycetes</taxon>
        <taxon>Agaricomycetidae</taxon>
        <taxon>Atheliales</taxon>
        <taxon>Atheliaceae</taxon>
        <taxon>Piloderma</taxon>
    </lineage>
</organism>
<accession>A0A0C3FUA0</accession>
<dbReference type="EMBL" id="KN832994">
    <property type="protein sequence ID" value="KIM82491.1"/>
    <property type="molecule type" value="Genomic_DNA"/>
</dbReference>
<reference evidence="1 2" key="1">
    <citation type="submission" date="2014-04" db="EMBL/GenBank/DDBJ databases">
        <authorList>
            <consortium name="DOE Joint Genome Institute"/>
            <person name="Kuo A."/>
            <person name="Tarkka M."/>
            <person name="Buscot F."/>
            <person name="Kohler A."/>
            <person name="Nagy L.G."/>
            <person name="Floudas D."/>
            <person name="Copeland A."/>
            <person name="Barry K.W."/>
            <person name="Cichocki N."/>
            <person name="Veneault-Fourrey C."/>
            <person name="LaButti K."/>
            <person name="Lindquist E.A."/>
            <person name="Lipzen A."/>
            <person name="Lundell T."/>
            <person name="Morin E."/>
            <person name="Murat C."/>
            <person name="Sun H."/>
            <person name="Tunlid A."/>
            <person name="Henrissat B."/>
            <person name="Grigoriev I.V."/>
            <person name="Hibbett D.S."/>
            <person name="Martin F."/>
            <person name="Nordberg H.P."/>
            <person name="Cantor M.N."/>
            <person name="Hua S.X."/>
        </authorList>
    </citation>
    <scope>NUCLEOTIDE SEQUENCE [LARGE SCALE GENOMIC DNA]</scope>
    <source>
        <strain evidence="1 2">F 1598</strain>
    </source>
</reference>
<dbReference type="InParanoid" id="A0A0C3FUA0"/>
<dbReference type="Proteomes" id="UP000054166">
    <property type="component" value="Unassembled WGS sequence"/>
</dbReference>
<proteinExistence type="predicted"/>
<evidence type="ECO:0008006" key="3">
    <source>
        <dbReference type="Google" id="ProtNLM"/>
    </source>
</evidence>
<evidence type="ECO:0000313" key="2">
    <source>
        <dbReference type="Proteomes" id="UP000054166"/>
    </source>
</evidence>
<sequence>MGIFSGPSNIILDDCEGNTLLHTHLEESKAKLEAHYRADYAKPFSTVVTAQSSMSSISARSPQKVDFTSHYNKCTCLNIDEISEFFKLPPESFAVDPIQWWAGCRV</sequence>
<dbReference type="HOGENOM" id="CLU_009123_4_4_1"/>
<reference evidence="2" key="2">
    <citation type="submission" date="2015-01" db="EMBL/GenBank/DDBJ databases">
        <title>Evolutionary Origins and Diversification of the Mycorrhizal Mutualists.</title>
        <authorList>
            <consortium name="DOE Joint Genome Institute"/>
            <consortium name="Mycorrhizal Genomics Consortium"/>
            <person name="Kohler A."/>
            <person name="Kuo A."/>
            <person name="Nagy L.G."/>
            <person name="Floudas D."/>
            <person name="Copeland A."/>
            <person name="Barry K.W."/>
            <person name="Cichocki N."/>
            <person name="Veneault-Fourrey C."/>
            <person name="LaButti K."/>
            <person name="Lindquist E.A."/>
            <person name="Lipzen A."/>
            <person name="Lundell T."/>
            <person name="Morin E."/>
            <person name="Murat C."/>
            <person name="Riley R."/>
            <person name="Ohm R."/>
            <person name="Sun H."/>
            <person name="Tunlid A."/>
            <person name="Henrissat B."/>
            <person name="Grigoriev I.V."/>
            <person name="Hibbett D.S."/>
            <person name="Martin F."/>
        </authorList>
    </citation>
    <scope>NUCLEOTIDE SEQUENCE [LARGE SCALE GENOMIC DNA]</scope>
    <source>
        <strain evidence="2">F 1598</strain>
    </source>
</reference>
<name>A0A0C3FUA0_PILCF</name>
<evidence type="ECO:0000313" key="1">
    <source>
        <dbReference type="EMBL" id="KIM82491.1"/>
    </source>
</evidence>
<keyword evidence="2" id="KW-1185">Reference proteome</keyword>
<protein>
    <recommendedName>
        <fullName evidence="3">HAT C-terminal dimerisation domain-containing protein</fullName>
    </recommendedName>
</protein>